<gene>
    <name evidence="1" type="ORF">LEL_00104</name>
</gene>
<dbReference type="InterPro" id="IPR051678">
    <property type="entry name" value="AGP_Transferase"/>
</dbReference>
<dbReference type="Proteomes" id="UP000076881">
    <property type="component" value="Unassembled WGS sequence"/>
</dbReference>
<dbReference type="PANTHER" id="PTHR21310:SF15">
    <property type="entry name" value="AMINOGLYCOSIDE PHOSPHOTRANSFERASE DOMAIN-CONTAINING PROTEIN"/>
    <property type="match status" value="1"/>
</dbReference>
<dbReference type="GO" id="GO:0016301">
    <property type="term" value="F:kinase activity"/>
    <property type="evidence" value="ECO:0007669"/>
    <property type="project" value="UniProtKB-KW"/>
</dbReference>
<dbReference type="OrthoDB" id="5327538at2759"/>
<evidence type="ECO:0000313" key="1">
    <source>
        <dbReference type="EMBL" id="OAA80559.1"/>
    </source>
</evidence>
<reference evidence="1 2" key="1">
    <citation type="journal article" date="2016" name="Genome Biol. Evol.">
        <title>Divergent and convergent evolution of fungal pathogenicity.</title>
        <authorList>
            <person name="Shang Y."/>
            <person name="Xiao G."/>
            <person name="Zheng P."/>
            <person name="Cen K."/>
            <person name="Zhan S."/>
            <person name="Wang C."/>
        </authorList>
    </citation>
    <scope>NUCLEOTIDE SEQUENCE [LARGE SCALE GENOMIC DNA]</scope>
    <source>
        <strain evidence="1 2">RCEF 1005</strain>
    </source>
</reference>
<dbReference type="InterPro" id="IPR011009">
    <property type="entry name" value="Kinase-like_dom_sf"/>
</dbReference>
<organism evidence="1 2">
    <name type="scientific">Akanthomyces lecanii RCEF 1005</name>
    <dbReference type="NCBI Taxonomy" id="1081108"/>
    <lineage>
        <taxon>Eukaryota</taxon>
        <taxon>Fungi</taxon>
        <taxon>Dikarya</taxon>
        <taxon>Ascomycota</taxon>
        <taxon>Pezizomycotina</taxon>
        <taxon>Sordariomycetes</taxon>
        <taxon>Hypocreomycetidae</taxon>
        <taxon>Hypocreales</taxon>
        <taxon>Cordycipitaceae</taxon>
        <taxon>Akanthomyces</taxon>
        <taxon>Cordyceps confragosa</taxon>
    </lineage>
</organism>
<comment type="caution">
    <text evidence="1">The sequence shown here is derived from an EMBL/GenBank/DDBJ whole genome shotgun (WGS) entry which is preliminary data.</text>
</comment>
<name>A0A168JKC7_CORDF</name>
<dbReference type="EMBL" id="AZHF01000001">
    <property type="protein sequence ID" value="OAA80559.1"/>
    <property type="molecule type" value="Genomic_DNA"/>
</dbReference>
<evidence type="ECO:0000313" key="2">
    <source>
        <dbReference type="Proteomes" id="UP000076881"/>
    </source>
</evidence>
<dbReference type="AlphaFoldDB" id="A0A168JKC7"/>
<dbReference type="PANTHER" id="PTHR21310">
    <property type="entry name" value="AMINOGLYCOSIDE PHOSPHOTRANSFERASE-RELATED-RELATED"/>
    <property type="match status" value="1"/>
</dbReference>
<dbReference type="SUPFAM" id="SSF56112">
    <property type="entry name" value="Protein kinase-like (PK-like)"/>
    <property type="match status" value="1"/>
</dbReference>
<dbReference type="STRING" id="1081108.A0A168JKC7"/>
<proteinExistence type="predicted"/>
<accession>A0A168JKC7</accession>
<sequence>MSSQAPLDLAAIVELATSHRGARHTCRVVGEPLCGSLNRVVILKFDDGLQWIFRTPRCDTTGRNLPPVVRVKLIASEVATLNLLAHHTNIPVPQVVDHSCTNLNSVGAPYILMTCAKGRSFAAYLRRMHEDGVHDFSQVTKKLMRQLGKICFALSKVQFATIGSVQEGSDAFGVGESLVPTFVLQGRHGIPVFRGPFLTEQNYYNGLIDAFFGHVKGLSLGHHFFLGPCPERADYPDQTSYNTAVDRWNDFVTVDDKIDGVDNRIQYHTAGKLIQDIVPDFSPPDGGHPATGLAGFPLGHADLCSSNIFVDDDCNITCIIGWEFSSTMPFAQLLIPPAVPNKRRPPSSADCAVFRAGLHDAARQANVVLPSIPGIVSDLLWHYMRWVNLDTHCDFRHFEALFKRHPEFSRLDPLFVIDEMQGRTDIREARQRLMDGVRDPDEIRSDEDAYFALADDGEKQRRVAEKLTDTFNLKRQILGADFWMQTWSEVFADNEEEACCSGNSSWSGNSCCCSQPSEHSHSGL</sequence>
<keyword evidence="1" id="KW-0808">Transferase</keyword>
<keyword evidence="2" id="KW-1185">Reference proteome</keyword>
<keyword evidence="1" id="KW-0418">Kinase</keyword>
<protein>
    <submittedName>
        <fullName evidence="1">Protein kinase-like domain protein</fullName>
    </submittedName>
</protein>